<evidence type="ECO:0000259" key="2">
    <source>
        <dbReference type="Pfam" id="PF01425"/>
    </source>
</evidence>
<comment type="caution">
    <text evidence="3">The sequence shown here is derived from an EMBL/GenBank/DDBJ whole genome shotgun (WGS) entry which is preliminary data.</text>
</comment>
<sequence>MTAFWRLPATEIAALVRTRKASATEVARDALARLDATNPAINAVVDHRPAAVLEQAARIDAVIASGEDAGPMAGVPVTIKVNVDQAGFATTNGLRLQQGLVAQQDNPVVANLRRAGAVLLGRTNTPAFSLRWFTRNSLHGHTKNPHDASITPGGSSGGAAAAVAAGIGAIGHGTDIGGSIRYPAYACGVHGLRPTLGRIPAWNPSGADRHIGGQLMAVSGPIARTIGDVALAYDAMRARDIRDPWWVDVPHAGPPAPKRAALCLAPDGMAVQPAVQDALRDAASRLEKAGWTIEEVDTPPLRRPAELQAMLWLAESRRGLNRALREEDDPDASFVFAQMEALCPMPDLDALMDALQVRSGFVRQWMEFFERFPIAITPVSGELPFRDQEDVESPEAFRRIIEAQLTQVGLPLMGLPGLTVATGLVGTVPVGVQLLAARYREDLLLDAGAVIEAAGASVAPVDPR</sequence>
<dbReference type="InterPro" id="IPR020556">
    <property type="entry name" value="Amidase_CS"/>
</dbReference>
<dbReference type="Pfam" id="PF01425">
    <property type="entry name" value="Amidase"/>
    <property type="match status" value="1"/>
</dbReference>
<accession>A0ABS5F8A0</accession>
<evidence type="ECO:0000313" key="3">
    <source>
        <dbReference type="EMBL" id="MBR0668772.1"/>
    </source>
</evidence>
<dbReference type="Proteomes" id="UP001196870">
    <property type="component" value="Unassembled WGS sequence"/>
</dbReference>
<proteinExistence type="inferred from homology"/>
<organism evidence="3 4">
    <name type="scientific">Plastoroseomonas hellenica</name>
    <dbReference type="NCBI Taxonomy" id="2687306"/>
    <lineage>
        <taxon>Bacteria</taxon>
        <taxon>Pseudomonadati</taxon>
        <taxon>Pseudomonadota</taxon>
        <taxon>Alphaproteobacteria</taxon>
        <taxon>Acetobacterales</taxon>
        <taxon>Acetobacteraceae</taxon>
        <taxon>Plastoroseomonas</taxon>
    </lineage>
</organism>
<dbReference type="NCBIfam" id="NF005687">
    <property type="entry name" value="PRK07487.1"/>
    <property type="match status" value="1"/>
</dbReference>
<dbReference type="PANTHER" id="PTHR11895:SF7">
    <property type="entry name" value="GLUTAMYL-TRNA(GLN) AMIDOTRANSFERASE SUBUNIT A, MITOCHONDRIAL"/>
    <property type="match status" value="1"/>
</dbReference>
<comment type="similarity">
    <text evidence="1">Belongs to the amidase family.</text>
</comment>
<evidence type="ECO:0000256" key="1">
    <source>
        <dbReference type="ARBA" id="ARBA00009199"/>
    </source>
</evidence>
<dbReference type="SUPFAM" id="SSF75304">
    <property type="entry name" value="Amidase signature (AS) enzymes"/>
    <property type="match status" value="1"/>
</dbReference>
<dbReference type="Gene3D" id="3.90.1300.10">
    <property type="entry name" value="Amidase signature (AS) domain"/>
    <property type="match status" value="1"/>
</dbReference>
<dbReference type="InterPro" id="IPR023631">
    <property type="entry name" value="Amidase_dom"/>
</dbReference>
<keyword evidence="4" id="KW-1185">Reference proteome</keyword>
<dbReference type="EMBL" id="JAAGBB010000068">
    <property type="protein sequence ID" value="MBR0668772.1"/>
    <property type="molecule type" value="Genomic_DNA"/>
</dbReference>
<dbReference type="RefSeq" id="WP_211856777.1">
    <property type="nucleotide sequence ID" value="NZ_JAAGBB010000068.1"/>
</dbReference>
<feature type="domain" description="Amidase" evidence="2">
    <location>
        <begin position="25"/>
        <end position="445"/>
    </location>
</feature>
<protein>
    <submittedName>
        <fullName evidence="3">Amidase family protein</fullName>
    </submittedName>
</protein>
<dbReference type="PANTHER" id="PTHR11895">
    <property type="entry name" value="TRANSAMIDASE"/>
    <property type="match status" value="1"/>
</dbReference>
<reference evidence="4" key="1">
    <citation type="journal article" date="2021" name="Syst. Appl. Microbiol.">
        <title>Roseomonas hellenica sp. nov., isolated from roots of wild-growing Alkanna tinctoria.</title>
        <authorList>
            <person name="Rat A."/>
            <person name="Naranjo H.D."/>
            <person name="Lebbe L."/>
            <person name="Cnockaert M."/>
            <person name="Krigas N."/>
            <person name="Grigoriadou K."/>
            <person name="Maloupa E."/>
            <person name="Willems A."/>
        </authorList>
    </citation>
    <scope>NUCLEOTIDE SEQUENCE [LARGE SCALE GENOMIC DNA]</scope>
    <source>
        <strain evidence="4">LMG 31523</strain>
    </source>
</reference>
<dbReference type="InterPro" id="IPR036928">
    <property type="entry name" value="AS_sf"/>
</dbReference>
<dbReference type="PROSITE" id="PS00571">
    <property type="entry name" value="AMIDASES"/>
    <property type="match status" value="1"/>
</dbReference>
<evidence type="ECO:0000313" key="4">
    <source>
        <dbReference type="Proteomes" id="UP001196870"/>
    </source>
</evidence>
<dbReference type="InterPro" id="IPR000120">
    <property type="entry name" value="Amidase"/>
</dbReference>
<gene>
    <name evidence="3" type="ORF">GXW71_30765</name>
</gene>
<name>A0ABS5F8A0_9PROT</name>